<evidence type="ECO:0008006" key="3">
    <source>
        <dbReference type="Google" id="ProtNLM"/>
    </source>
</evidence>
<protein>
    <recommendedName>
        <fullName evidence="3">Lipoyl-binding domain-containing protein</fullName>
    </recommendedName>
</protein>
<dbReference type="Proteomes" id="UP001234216">
    <property type="component" value="Unassembled WGS sequence"/>
</dbReference>
<organism evidence="1 2">
    <name type="scientific">Streptomyces canus</name>
    <dbReference type="NCBI Taxonomy" id="58343"/>
    <lineage>
        <taxon>Bacteria</taxon>
        <taxon>Bacillati</taxon>
        <taxon>Actinomycetota</taxon>
        <taxon>Actinomycetes</taxon>
        <taxon>Kitasatosporales</taxon>
        <taxon>Streptomycetaceae</taxon>
        <taxon>Streptomyces</taxon>
        <taxon>Streptomyces aurantiacus group</taxon>
    </lineage>
</organism>
<dbReference type="AlphaFoldDB" id="A0AAW8FV09"/>
<dbReference type="EMBL" id="JAUSZV010000007">
    <property type="protein sequence ID" value="MDQ0913729.1"/>
    <property type="molecule type" value="Genomic_DNA"/>
</dbReference>
<evidence type="ECO:0000313" key="1">
    <source>
        <dbReference type="EMBL" id="MDQ0913729.1"/>
    </source>
</evidence>
<gene>
    <name evidence="1" type="ORF">QFZ22_009801</name>
</gene>
<sequence>MAWFKNVDLEEATIVIVPESEVPAGTPVIDAEIVDDEA</sequence>
<name>A0AAW8FV09_9ACTN</name>
<proteinExistence type="predicted"/>
<reference evidence="1" key="1">
    <citation type="submission" date="2023-07" db="EMBL/GenBank/DDBJ databases">
        <title>Comparative genomics of wheat-associated soil bacteria to identify genetic determinants of phenazine resistance.</title>
        <authorList>
            <person name="Mouncey N."/>
        </authorList>
    </citation>
    <scope>NUCLEOTIDE SEQUENCE</scope>
    <source>
        <strain evidence="1">V4I22</strain>
    </source>
</reference>
<comment type="caution">
    <text evidence="1">The sequence shown here is derived from an EMBL/GenBank/DDBJ whole genome shotgun (WGS) entry which is preliminary data.</text>
</comment>
<accession>A0AAW8FV09</accession>
<evidence type="ECO:0000313" key="2">
    <source>
        <dbReference type="Proteomes" id="UP001234216"/>
    </source>
</evidence>